<keyword evidence="2" id="KW-1185">Reference proteome</keyword>
<sequence length="120" mass="13601">MRVSSAAGKSERIKTHQRSFYAPNLKEHVMQQWGSTDKLLCPKFKRTCNATVGLHRQSPDPQNEYIETKFRHLVVKYQPNNIRVLDYKQSHSHITGQNRLQTPGAPTRSSLGPTSVSSPS</sequence>
<evidence type="ECO:0000313" key="2">
    <source>
        <dbReference type="Proteomes" id="UP001060085"/>
    </source>
</evidence>
<gene>
    <name evidence="1" type="ORF">M9H77_34834</name>
</gene>
<dbReference type="EMBL" id="CM044708">
    <property type="protein sequence ID" value="KAI5648829.1"/>
    <property type="molecule type" value="Genomic_DNA"/>
</dbReference>
<reference evidence="2" key="1">
    <citation type="journal article" date="2023" name="Nat. Plants">
        <title>Single-cell RNA sequencing provides a high-resolution roadmap for understanding the multicellular compartmentation of specialized metabolism.</title>
        <authorList>
            <person name="Sun S."/>
            <person name="Shen X."/>
            <person name="Li Y."/>
            <person name="Li Y."/>
            <person name="Wang S."/>
            <person name="Li R."/>
            <person name="Zhang H."/>
            <person name="Shen G."/>
            <person name="Guo B."/>
            <person name="Wei J."/>
            <person name="Xu J."/>
            <person name="St-Pierre B."/>
            <person name="Chen S."/>
            <person name="Sun C."/>
        </authorList>
    </citation>
    <scope>NUCLEOTIDE SEQUENCE [LARGE SCALE GENOMIC DNA]</scope>
</reference>
<name>A0ACB9ZMA7_CATRO</name>
<organism evidence="1 2">
    <name type="scientific">Catharanthus roseus</name>
    <name type="common">Madagascar periwinkle</name>
    <name type="synonym">Vinca rosea</name>
    <dbReference type="NCBI Taxonomy" id="4058"/>
    <lineage>
        <taxon>Eukaryota</taxon>
        <taxon>Viridiplantae</taxon>
        <taxon>Streptophyta</taxon>
        <taxon>Embryophyta</taxon>
        <taxon>Tracheophyta</taxon>
        <taxon>Spermatophyta</taxon>
        <taxon>Magnoliopsida</taxon>
        <taxon>eudicotyledons</taxon>
        <taxon>Gunneridae</taxon>
        <taxon>Pentapetalae</taxon>
        <taxon>asterids</taxon>
        <taxon>lamiids</taxon>
        <taxon>Gentianales</taxon>
        <taxon>Apocynaceae</taxon>
        <taxon>Rauvolfioideae</taxon>
        <taxon>Vinceae</taxon>
        <taxon>Catharanthinae</taxon>
        <taxon>Catharanthus</taxon>
    </lineage>
</organism>
<proteinExistence type="predicted"/>
<accession>A0ACB9ZMA7</accession>
<comment type="caution">
    <text evidence="1">The sequence shown here is derived from an EMBL/GenBank/DDBJ whole genome shotgun (WGS) entry which is preliminary data.</text>
</comment>
<evidence type="ECO:0000313" key="1">
    <source>
        <dbReference type="EMBL" id="KAI5648829.1"/>
    </source>
</evidence>
<dbReference type="Proteomes" id="UP001060085">
    <property type="component" value="Linkage Group LG08"/>
</dbReference>
<protein>
    <submittedName>
        <fullName evidence="1">Uncharacterized protein</fullName>
    </submittedName>
</protein>